<dbReference type="KEGG" id="nsm:JO391_12310"/>
<organism evidence="3 4">
    <name type="scientific">Neotabrizicola shimadae</name>
    <dbReference type="NCBI Taxonomy" id="2807096"/>
    <lineage>
        <taxon>Bacteria</taxon>
        <taxon>Pseudomonadati</taxon>
        <taxon>Pseudomonadota</taxon>
        <taxon>Alphaproteobacteria</taxon>
        <taxon>Rhodobacterales</taxon>
        <taxon>Paracoccaceae</taxon>
        <taxon>Neotabrizicola</taxon>
    </lineage>
</organism>
<feature type="region of interest" description="Disordered" evidence="1">
    <location>
        <begin position="43"/>
        <end position="67"/>
    </location>
</feature>
<evidence type="ECO:0000256" key="1">
    <source>
        <dbReference type="SAM" id="MobiDB-lite"/>
    </source>
</evidence>
<reference evidence="3" key="1">
    <citation type="submission" date="2021-02" db="EMBL/GenBank/DDBJ databases">
        <title>Rhodobacter shimadae sp. nov., an aerobic anoxygenic phototrophic bacterium isolated from a hot spring.</title>
        <authorList>
            <person name="Muramatsu S."/>
            <person name="Haruta S."/>
            <person name="Hirose S."/>
            <person name="Hanada S."/>
        </authorList>
    </citation>
    <scope>NUCLEOTIDE SEQUENCE</scope>
    <source>
        <strain evidence="3">N10</strain>
    </source>
</reference>
<protein>
    <submittedName>
        <fullName evidence="3">Uncharacterized protein</fullName>
    </submittedName>
</protein>
<evidence type="ECO:0000313" key="4">
    <source>
        <dbReference type="Proteomes" id="UP000826300"/>
    </source>
</evidence>
<evidence type="ECO:0000313" key="3">
    <source>
        <dbReference type="EMBL" id="QYZ68563.1"/>
    </source>
</evidence>
<sequence>MKSIVLTALIATFGLSAAPSFAAVSDGPAFSLGIHAGDMVEKRRKPRVKGGSGCDDAGDAAEHPACR</sequence>
<dbReference type="EMBL" id="CP069370">
    <property type="protein sequence ID" value="QYZ68563.1"/>
    <property type="molecule type" value="Genomic_DNA"/>
</dbReference>
<keyword evidence="4" id="KW-1185">Reference proteome</keyword>
<keyword evidence="2" id="KW-0732">Signal</keyword>
<gene>
    <name evidence="3" type="ORF">JO391_12310</name>
</gene>
<feature type="signal peptide" evidence="2">
    <location>
        <begin position="1"/>
        <end position="22"/>
    </location>
</feature>
<proteinExistence type="predicted"/>
<name>A0A8G1EBZ9_9RHOB</name>
<feature type="chain" id="PRO_5034439091" evidence="2">
    <location>
        <begin position="23"/>
        <end position="67"/>
    </location>
</feature>
<evidence type="ECO:0000256" key="2">
    <source>
        <dbReference type="SAM" id="SignalP"/>
    </source>
</evidence>
<accession>A0A8G1EBZ9</accession>
<dbReference type="Proteomes" id="UP000826300">
    <property type="component" value="Chromosome"/>
</dbReference>
<dbReference type="AlphaFoldDB" id="A0A8G1EBZ9"/>
<dbReference type="RefSeq" id="WP_220660786.1">
    <property type="nucleotide sequence ID" value="NZ_CP069370.1"/>
</dbReference>